<gene>
    <name evidence="1" type="ORF">PL921460063</name>
</gene>
<keyword evidence="2" id="KW-1185">Reference proteome</keyword>
<dbReference type="STRING" id="671072.PL921460063"/>
<proteinExistence type="predicted"/>
<dbReference type="RefSeq" id="WP_072716997.1">
    <property type="nucleotide sequence ID" value="NZ_LN889762.1"/>
</dbReference>
<dbReference type="Proteomes" id="UP000184315">
    <property type="component" value="Unassembled WGS sequence"/>
</dbReference>
<evidence type="ECO:0000313" key="1">
    <source>
        <dbReference type="EMBL" id="CUR33954.1"/>
    </source>
</evidence>
<reference evidence="2" key="1">
    <citation type="submission" date="2015-10" db="EMBL/GenBank/DDBJ databases">
        <authorList>
            <person name="Regsiter A."/>
            <person name="william w."/>
        </authorList>
    </citation>
    <scope>NUCLEOTIDE SEQUENCE [LARGE SCALE GENOMIC DNA]</scope>
</reference>
<dbReference type="OrthoDB" id="469337at2"/>
<sequence length="109" mass="12920">MNSIRDKVIECLSSKGWDREDEEWKTDKIIPYVRFSNPIMPQNNKDFRYCVAVTVWGKSVTTDIQEYSSTCDDLNTMRRIAQVTFADFLERSDELIESAHQYLYKHFIP</sequence>
<evidence type="ECO:0000313" key="2">
    <source>
        <dbReference type="Proteomes" id="UP000184315"/>
    </source>
</evidence>
<organism evidence="1 2">
    <name type="scientific">Planktothrix tepida PCC 9214</name>
    <dbReference type="NCBI Taxonomy" id="671072"/>
    <lineage>
        <taxon>Bacteria</taxon>
        <taxon>Bacillati</taxon>
        <taxon>Cyanobacteriota</taxon>
        <taxon>Cyanophyceae</taxon>
        <taxon>Oscillatoriophycideae</taxon>
        <taxon>Oscillatoriales</taxon>
        <taxon>Microcoleaceae</taxon>
        <taxon>Planktothrix</taxon>
    </lineage>
</organism>
<dbReference type="AlphaFoldDB" id="A0A1J1LPL1"/>
<name>A0A1J1LPL1_9CYAN</name>
<protein>
    <submittedName>
        <fullName evidence="1">Uncharacterized protein</fullName>
    </submittedName>
</protein>
<dbReference type="EMBL" id="CZDF01000166">
    <property type="protein sequence ID" value="CUR33954.1"/>
    <property type="molecule type" value="Genomic_DNA"/>
</dbReference>
<accession>A0A1J1LPL1</accession>